<dbReference type="AlphaFoldDB" id="A0AAW0FTJ7"/>
<reference evidence="2 3" key="1">
    <citation type="submission" date="2022-09" db="EMBL/GenBank/DDBJ databases">
        <authorList>
            <person name="Palmer J.M."/>
        </authorList>
    </citation>
    <scope>NUCLEOTIDE SEQUENCE [LARGE SCALE GENOMIC DNA]</scope>
    <source>
        <strain evidence="2 3">DSM 7382</strain>
    </source>
</reference>
<dbReference type="EMBL" id="JASBNA010000053">
    <property type="protein sequence ID" value="KAK7680020.1"/>
    <property type="molecule type" value="Genomic_DNA"/>
</dbReference>
<organism evidence="2 3">
    <name type="scientific">Cerrena zonata</name>
    <dbReference type="NCBI Taxonomy" id="2478898"/>
    <lineage>
        <taxon>Eukaryota</taxon>
        <taxon>Fungi</taxon>
        <taxon>Dikarya</taxon>
        <taxon>Basidiomycota</taxon>
        <taxon>Agaricomycotina</taxon>
        <taxon>Agaricomycetes</taxon>
        <taxon>Polyporales</taxon>
        <taxon>Cerrenaceae</taxon>
        <taxon>Cerrena</taxon>
    </lineage>
</organism>
<proteinExistence type="predicted"/>
<gene>
    <name evidence="2" type="ORF">QCA50_016966</name>
</gene>
<name>A0AAW0FTJ7_9APHY</name>
<sequence length="341" mass="38794">MGATFIAGCIFAVEVCVTAFITPFYVDWDYEQYCDECKDIKVSTGNNSQKEAMLREKWGPVDRGTLRVDKPRTIVDRAGRIMVWILPEVLLPTFQAELHAATKDLDAHIASNLRNSINSTSWRSSRKLFGEDTAYIRSGFINISPGWYMPGHSAKNDKPRATPLLHTPSGELFLQCAHKAFPIMSGITHIIHPEQYKMGRAIQESIKRRKCTSNTIRNWPSAQTALSIISNRETPFHRDGLSRMSWYDMLTSIGPYSKAPLYLSPLALRIDNRPGTICAFSGAAIRHRVRKCNLPRISFAWYMRENVREGECIEPAGWMTQNRYQSGRYPSIYCCKGRTTQ</sequence>
<evidence type="ECO:0000256" key="1">
    <source>
        <dbReference type="SAM" id="SignalP"/>
    </source>
</evidence>
<protein>
    <submittedName>
        <fullName evidence="2">Uncharacterized protein</fullName>
    </submittedName>
</protein>
<comment type="caution">
    <text evidence="2">The sequence shown here is derived from an EMBL/GenBank/DDBJ whole genome shotgun (WGS) entry which is preliminary data.</text>
</comment>
<feature type="signal peptide" evidence="1">
    <location>
        <begin position="1"/>
        <end position="19"/>
    </location>
</feature>
<keyword evidence="1" id="KW-0732">Signal</keyword>
<dbReference type="Proteomes" id="UP001385951">
    <property type="component" value="Unassembled WGS sequence"/>
</dbReference>
<keyword evidence="3" id="KW-1185">Reference proteome</keyword>
<evidence type="ECO:0000313" key="3">
    <source>
        <dbReference type="Proteomes" id="UP001385951"/>
    </source>
</evidence>
<accession>A0AAW0FTJ7</accession>
<feature type="chain" id="PRO_5043508358" evidence="1">
    <location>
        <begin position="20"/>
        <end position="341"/>
    </location>
</feature>
<evidence type="ECO:0000313" key="2">
    <source>
        <dbReference type="EMBL" id="KAK7680020.1"/>
    </source>
</evidence>
<dbReference type="Gene3D" id="3.60.130.30">
    <property type="match status" value="1"/>
</dbReference>